<accession>A0ABS7BZP9</accession>
<dbReference type="Proteomes" id="UP001519887">
    <property type="component" value="Unassembled WGS sequence"/>
</dbReference>
<name>A0ABS7BZP9_9BACL</name>
<keyword evidence="3" id="KW-0309">Germination</keyword>
<evidence type="ECO:0000256" key="3">
    <source>
        <dbReference type="ARBA" id="ARBA00022544"/>
    </source>
</evidence>
<keyword evidence="6" id="KW-0564">Palmitate</keyword>
<dbReference type="PANTHER" id="PTHR35789:SF1">
    <property type="entry name" value="SPORE GERMINATION PROTEIN B3"/>
    <property type="match status" value="1"/>
</dbReference>
<evidence type="ECO:0000259" key="8">
    <source>
        <dbReference type="Pfam" id="PF05504"/>
    </source>
</evidence>
<comment type="caution">
    <text evidence="10">The sequence shown here is derived from an EMBL/GenBank/DDBJ whole genome shotgun (WGS) entry which is preliminary data.</text>
</comment>
<dbReference type="InterPro" id="IPR046953">
    <property type="entry name" value="Spore_GerAC-like_C"/>
</dbReference>
<evidence type="ECO:0000256" key="6">
    <source>
        <dbReference type="ARBA" id="ARBA00023139"/>
    </source>
</evidence>
<dbReference type="PANTHER" id="PTHR35789">
    <property type="entry name" value="SPORE GERMINATION PROTEIN B3"/>
    <property type="match status" value="1"/>
</dbReference>
<evidence type="ECO:0000259" key="9">
    <source>
        <dbReference type="Pfam" id="PF25198"/>
    </source>
</evidence>
<dbReference type="InterPro" id="IPR057336">
    <property type="entry name" value="GerAC_N"/>
</dbReference>
<evidence type="ECO:0000256" key="5">
    <source>
        <dbReference type="ARBA" id="ARBA00023136"/>
    </source>
</evidence>
<keyword evidence="7" id="KW-0449">Lipoprotein</keyword>
<evidence type="ECO:0000256" key="2">
    <source>
        <dbReference type="ARBA" id="ARBA00007886"/>
    </source>
</evidence>
<dbReference type="InterPro" id="IPR038501">
    <property type="entry name" value="Spore_GerAC_C_sf"/>
</dbReference>
<evidence type="ECO:0000313" key="11">
    <source>
        <dbReference type="Proteomes" id="UP001519887"/>
    </source>
</evidence>
<comment type="similarity">
    <text evidence="2">Belongs to the GerABKC lipoprotein family.</text>
</comment>
<reference evidence="10 11" key="1">
    <citation type="submission" date="2021-07" db="EMBL/GenBank/DDBJ databases">
        <title>Paenibacillus radiodurans sp. nov., isolated from the southeastern edge of Tengger Desert.</title>
        <authorList>
            <person name="Zhang G."/>
        </authorList>
    </citation>
    <scope>NUCLEOTIDE SEQUENCE [LARGE SCALE GENOMIC DNA]</scope>
    <source>
        <strain evidence="10 11">CCM 7311</strain>
    </source>
</reference>
<dbReference type="RefSeq" id="WP_210040186.1">
    <property type="nucleotide sequence ID" value="NZ_JBHLVU010000007.1"/>
</dbReference>
<keyword evidence="5" id="KW-0472">Membrane</keyword>
<dbReference type="NCBIfam" id="TIGR02887">
    <property type="entry name" value="spore_ger_x_C"/>
    <property type="match status" value="1"/>
</dbReference>
<dbReference type="Gene3D" id="3.30.300.210">
    <property type="entry name" value="Nutrient germinant receptor protein C, domain 3"/>
    <property type="match status" value="1"/>
</dbReference>
<keyword evidence="11" id="KW-1185">Reference proteome</keyword>
<feature type="domain" description="Spore germination protein N-terminal" evidence="9">
    <location>
        <begin position="20"/>
        <end position="193"/>
    </location>
</feature>
<organism evidence="10 11">
    <name type="scientific">Paenibacillus sepulcri</name>
    <dbReference type="NCBI Taxonomy" id="359917"/>
    <lineage>
        <taxon>Bacteria</taxon>
        <taxon>Bacillati</taxon>
        <taxon>Bacillota</taxon>
        <taxon>Bacilli</taxon>
        <taxon>Bacillales</taxon>
        <taxon>Paenibacillaceae</taxon>
        <taxon>Paenibacillus</taxon>
    </lineage>
</organism>
<gene>
    <name evidence="10" type="ORF">K0U00_07915</name>
</gene>
<dbReference type="InterPro" id="IPR008844">
    <property type="entry name" value="Spore_GerAC-like"/>
</dbReference>
<dbReference type="Pfam" id="PF05504">
    <property type="entry name" value="Spore_GerAC"/>
    <property type="match status" value="1"/>
</dbReference>
<proteinExistence type="inferred from homology"/>
<dbReference type="PROSITE" id="PS51257">
    <property type="entry name" value="PROKAR_LIPOPROTEIN"/>
    <property type="match status" value="1"/>
</dbReference>
<comment type="subcellular location">
    <subcellularLocation>
        <location evidence="1">Membrane</location>
        <topology evidence="1">Lipid-anchor</topology>
    </subcellularLocation>
</comment>
<evidence type="ECO:0000256" key="7">
    <source>
        <dbReference type="ARBA" id="ARBA00023288"/>
    </source>
</evidence>
<evidence type="ECO:0000256" key="1">
    <source>
        <dbReference type="ARBA" id="ARBA00004635"/>
    </source>
</evidence>
<evidence type="ECO:0000256" key="4">
    <source>
        <dbReference type="ARBA" id="ARBA00022729"/>
    </source>
</evidence>
<evidence type="ECO:0000313" key="10">
    <source>
        <dbReference type="EMBL" id="MBW7453961.1"/>
    </source>
</evidence>
<keyword evidence="4" id="KW-0732">Signal</keyword>
<protein>
    <submittedName>
        <fullName evidence="10">Ger(X)C family spore germination protein</fullName>
    </submittedName>
</protein>
<sequence>MKGLVIPMLLLLILTGCWSKNELNEWGFVNAVAIDKDAGGNFILTTQLYKPGTGDMSSDVQEAGSLTITSKAKSLDEAAQDISIHLGKRAQWSHMSIILISDQNIKEKSVKEIVEYFLRDPESRETSLVALTKGKAQDYLVKAKPFMNNTLGQQFRSMALLTEKKTGKTHTATLLQFAIQLKNESGISLLPVLYKQEDKLEQESISGLAIFKDGYLVSEQFNPGEVQNIFILRNQYHTGVKEINCGSSPSVESIQIQKTKTTIEVVPNHQTVKLKIRVQLVGALGKFFCSPIDSELQEKQAVERVHRHIEEALTATVKDMQRKKLDLLNIGDQVYRKDPVKWRGWKGTWDQRFQTAEVDLKVNIEFSNALGQKLLPKPIIGDKEDG</sequence>
<dbReference type="EMBL" id="JAHZIK010000137">
    <property type="protein sequence ID" value="MBW7453961.1"/>
    <property type="molecule type" value="Genomic_DNA"/>
</dbReference>
<dbReference type="Pfam" id="PF25198">
    <property type="entry name" value="Spore_GerAC_N"/>
    <property type="match status" value="1"/>
</dbReference>
<feature type="domain" description="Spore germination GerAC-like C-terminal" evidence="8">
    <location>
        <begin position="206"/>
        <end position="365"/>
    </location>
</feature>